<keyword evidence="2" id="KW-1185">Reference proteome</keyword>
<comment type="caution">
    <text evidence="1">The sequence shown here is derived from an EMBL/GenBank/DDBJ whole genome shotgun (WGS) entry which is preliminary data.</text>
</comment>
<name>A0ABP3H1L3_9LACT</name>
<dbReference type="RefSeq" id="WP_343754445.1">
    <property type="nucleotide sequence ID" value="NZ_BAAACW010000056.1"/>
</dbReference>
<evidence type="ECO:0008006" key="3">
    <source>
        <dbReference type="Google" id="ProtNLM"/>
    </source>
</evidence>
<organism evidence="1 2">
    <name type="scientific">Alkalibacterium iburiense</name>
    <dbReference type="NCBI Taxonomy" id="290589"/>
    <lineage>
        <taxon>Bacteria</taxon>
        <taxon>Bacillati</taxon>
        <taxon>Bacillota</taxon>
        <taxon>Bacilli</taxon>
        <taxon>Lactobacillales</taxon>
        <taxon>Carnobacteriaceae</taxon>
        <taxon>Alkalibacterium</taxon>
    </lineage>
</organism>
<proteinExistence type="predicted"/>
<reference evidence="2" key="1">
    <citation type="journal article" date="2019" name="Int. J. Syst. Evol. Microbiol.">
        <title>The Global Catalogue of Microorganisms (GCM) 10K type strain sequencing project: providing services to taxonomists for standard genome sequencing and annotation.</title>
        <authorList>
            <consortium name="The Broad Institute Genomics Platform"/>
            <consortium name="The Broad Institute Genome Sequencing Center for Infectious Disease"/>
            <person name="Wu L."/>
            <person name="Ma J."/>
        </authorList>
    </citation>
    <scope>NUCLEOTIDE SEQUENCE [LARGE SCALE GENOMIC DNA]</scope>
    <source>
        <strain evidence="2">JCM 12662</strain>
    </source>
</reference>
<dbReference type="Gene3D" id="3.40.190.10">
    <property type="entry name" value="Periplasmic binding protein-like II"/>
    <property type="match status" value="1"/>
</dbReference>
<accession>A0ABP3H1L3</accession>
<protein>
    <recommendedName>
        <fullName evidence="3">DUF3502 domain-containing protein</fullName>
    </recommendedName>
</protein>
<dbReference type="Proteomes" id="UP001501166">
    <property type="component" value="Unassembled WGS sequence"/>
</dbReference>
<gene>
    <name evidence="1" type="ORF">GCM10008932_09300</name>
</gene>
<dbReference type="EMBL" id="BAAACW010000056">
    <property type="protein sequence ID" value="GAA0358735.1"/>
    <property type="molecule type" value="Genomic_DNA"/>
</dbReference>
<evidence type="ECO:0000313" key="2">
    <source>
        <dbReference type="Proteomes" id="UP001501166"/>
    </source>
</evidence>
<sequence>MPSVTHCEIEENIFFDTPTAKAVGVSSFITGQYDLDRWDEFMADLENQNVDQYLEIVNNAHQEFQANLEANN</sequence>
<evidence type="ECO:0000313" key="1">
    <source>
        <dbReference type="EMBL" id="GAA0358735.1"/>
    </source>
</evidence>